<accession>A0A1Y2A7J1</accession>
<dbReference type="AlphaFoldDB" id="A0A1Y2A7J1"/>
<keyword evidence="3" id="KW-1185">Reference proteome</keyword>
<dbReference type="EMBL" id="MCFA01000006">
    <property type="protein sequence ID" value="ORY18502.1"/>
    <property type="molecule type" value="Genomic_DNA"/>
</dbReference>
<comment type="caution">
    <text evidence="2">The sequence shown here is derived from an EMBL/GenBank/DDBJ whole genome shotgun (WGS) entry which is preliminary data.</text>
</comment>
<organism evidence="2 3">
    <name type="scientific">Clohesyomyces aquaticus</name>
    <dbReference type="NCBI Taxonomy" id="1231657"/>
    <lineage>
        <taxon>Eukaryota</taxon>
        <taxon>Fungi</taxon>
        <taxon>Dikarya</taxon>
        <taxon>Ascomycota</taxon>
        <taxon>Pezizomycotina</taxon>
        <taxon>Dothideomycetes</taxon>
        <taxon>Pleosporomycetidae</taxon>
        <taxon>Pleosporales</taxon>
        <taxon>Lindgomycetaceae</taxon>
        <taxon>Clohesyomyces</taxon>
    </lineage>
</organism>
<evidence type="ECO:0000313" key="3">
    <source>
        <dbReference type="Proteomes" id="UP000193144"/>
    </source>
</evidence>
<proteinExistence type="predicted"/>
<evidence type="ECO:0000256" key="1">
    <source>
        <dbReference type="SAM" id="MobiDB-lite"/>
    </source>
</evidence>
<protein>
    <submittedName>
        <fullName evidence="2">Uncharacterized protein</fullName>
    </submittedName>
</protein>
<feature type="region of interest" description="Disordered" evidence="1">
    <location>
        <begin position="1"/>
        <end position="22"/>
    </location>
</feature>
<name>A0A1Y2A7J1_9PLEO</name>
<reference evidence="2 3" key="1">
    <citation type="submission" date="2016-07" db="EMBL/GenBank/DDBJ databases">
        <title>Pervasive Adenine N6-methylation of Active Genes in Fungi.</title>
        <authorList>
            <consortium name="DOE Joint Genome Institute"/>
            <person name="Mondo S.J."/>
            <person name="Dannebaum R.O."/>
            <person name="Kuo R.C."/>
            <person name="Labutti K."/>
            <person name="Haridas S."/>
            <person name="Kuo A."/>
            <person name="Salamov A."/>
            <person name="Ahrendt S.R."/>
            <person name="Lipzen A."/>
            <person name="Sullivan W."/>
            <person name="Andreopoulos W.B."/>
            <person name="Clum A."/>
            <person name="Lindquist E."/>
            <person name="Daum C."/>
            <person name="Ramamoorthy G.K."/>
            <person name="Gryganskyi A."/>
            <person name="Culley D."/>
            <person name="Magnuson J.K."/>
            <person name="James T.Y."/>
            <person name="O'Malley M.A."/>
            <person name="Stajich J.E."/>
            <person name="Spatafora J.W."/>
            <person name="Visel A."/>
            <person name="Grigoriev I.V."/>
        </authorList>
    </citation>
    <scope>NUCLEOTIDE SEQUENCE [LARGE SCALE GENOMIC DNA]</scope>
    <source>
        <strain evidence="2 3">CBS 115471</strain>
    </source>
</reference>
<gene>
    <name evidence="2" type="ORF">BCR34DRAFT_553723</name>
</gene>
<evidence type="ECO:0000313" key="2">
    <source>
        <dbReference type="EMBL" id="ORY18502.1"/>
    </source>
</evidence>
<feature type="compositionally biased region" description="Polar residues" evidence="1">
    <location>
        <begin position="43"/>
        <end position="70"/>
    </location>
</feature>
<feature type="compositionally biased region" description="Polar residues" evidence="1">
    <location>
        <begin position="10"/>
        <end position="22"/>
    </location>
</feature>
<feature type="region of interest" description="Disordered" evidence="1">
    <location>
        <begin position="43"/>
        <end position="81"/>
    </location>
</feature>
<dbReference type="Proteomes" id="UP000193144">
    <property type="component" value="Unassembled WGS sequence"/>
</dbReference>
<sequence length="81" mass="8597">MSVLGRKHSTTTSLEEVSYRAHQSTTTILSTTSFHLYPSLSCPPTQNPNSKCDTRASTSMNPTTKASTSPAPAVCSASFNS</sequence>